<comment type="caution">
    <text evidence="9">The sequence shown here is derived from an EMBL/GenBank/DDBJ whole genome shotgun (WGS) entry which is preliminary data.</text>
</comment>
<dbReference type="PANTHER" id="PTHR42878">
    <property type="entry name" value="TWO-COMPONENT HISTIDINE KINASE"/>
    <property type="match status" value="1"/>
</dbReference>
<dbReference type="GO" id="GO:0000156">
    <property type="term" value="F:phosphorelay response regulator activity"/>
    <property type="evidence" value="ECO:0007669"/>
    <property type="project" value="TreeGrafter"/>
</dbReference>
<dbReference type="InterPro" id="IPR050351">
    <property type="entry name" value="BphY/WalK/GraS-like"/>
</dbReference>
<dbReference type="GO" id="GO:0004673">
    <property type="term" value="F:protein histidine kinase activity"/>
    <property type="evidence" value="ECO:0007669"/>
    <property type="project" value="UniProtKB-EC"/>
</dbReference>
<keyword evidence="5 9" id="KW-0418">Kinase</keyword>
<dbReference type="PRINTS" id="PR00344">
    <property type="entry name" value="BCTRLSENSOR"/>
</dbReference>
<dbReference type="AlphaFoldDB" id="A0A370HLB9"/>
<dbReference type="GO" id="GO:0005524">
    <property type="term" value="F:ATP binding"/>
    <property type="evidence" value="ECO:0007669"/>
    <property type="project" value="UniProtKB-KW"/>
</dbReference>
<dbReference type="Pfam" id="PF02518">
    <property type="entry name" value="HATPase_c"/>
    <property type="match status" value="1"/>
</dbReference>
<gene>
    <name evidence="9" type="ORF">DES45_104200</name>
</gene>
<keyword evidence="7" id="KW-0902">Two-component regulatory system</keyword>
<evidence type="ECO:0000256" key="6">
    <source>
        <dbReference type="ARBA" id="ARBA00022840"/>
    </source>
</evidence>
<evidence type="ECO:0000256" key="7">
    <source>
        <dbReference type="ARBA" id="ARBA00023012"/>
    </source>
</evidence>
<keyword evidence="6" id="KW-0067">ATP-binding</keyword>
<feature type="domain" description="Histidine kinase" evidence="8">
    <location>
        <begin position="1"/>
        <end position="190"/>
    </location>
</feature>
<evidence type="ECO:0000313" key="10">
    <source>
        <dbReference type="Proteomes" id="UP000254925"/>
    </source>
</evidence>
<dbReference type="CDD" id="cd00075">
    <property type="entry name" value="HATPase"/>
    <property type="match status" value="1"/>
</dbReference>
<evidence type="ECO:0000256" key="2">
    <source>
        <dbReference type="ARBA" id="ARBA00012438"/>
    </source>
</evidence>
<evidence type="ECO:0000259" key="8">
    <source>
        <dbReference type="PROSITE" id="PS50109"/>
    </source>
</evidence>
<dbReference type="InterPro" id="IPR036890">
    <property type="entry name" value="HATPase_C_sf"/>
</dbReference>
<keyword evidence="3" id="KW-0808">Transferase</keyword>
<keyword evidence="4" id="KW-0547">Nucleotide-binding</keyword>
<dbReference type="Gene3D" id="3.30.565.10">
    <property type="entry name" value="Histidine kinase-like ATPase, C-terminal domain"/>
    <property type="match status" value="1"/>
</dbReference>
<evidence type="ECO:0000256" key="4">
    <source>
        <dbReference type="ARBA" id="ARBA00022741"/>
    </source>
</evidence>
<accession>A0A370HLB9</accession>
<dbReference type="Proteomes" id="UP000254925">
    <property type="component" value="Unassembled WGS sequence"/>
</dbReference>
<name>A0A370HLB9_9HYPH</name>
<proteinExistence type="predicted"/>
<comment type="catalytic activity">
    <reaction evidence="1">
        <text>ATP + protein L-histidine = ADP + protein N-phospho-L-histidine.</text>
        <dbReference type="EC" id="2.7.13.3"/>
    </reaction>
</comment>
<dbReference type="GO" id="GO:0030295">
    <property type="term" value="F:protein kinase activator activity"/>
    <property type="evidence" value="ECO:0007669"/>
    <property type="project" value="TreeGrafter"/>
</dbReference>
<dbReference type="PROSITE" id="PS50109">
    <property type="entry name" value="HIS_KIN"/>
    <property type="match status" value="1"/>
</dbReference>
<evidence type="ECO:0000313" key="9">
    <source>
        <dbReference type="EMBL" id="RDI59289.1"/>
    </source>
</evidence>
<dbReference type="SMART" id="SM00387">
    <property type="entry name" value="HATPase_c"/>
    <property type="match status" value="1"/>
</dbReference>
<evidence type="ECO:0000256" key="1">
    <source>
        <dbReference type="ARBA" id="ARBA00000085"/>
    </source>
</evidence>
<keyword evidence="10" id="KW-1185">Reference proteome</keyword>
<evidence type="ECO:0000256" key="3">
    <source>
        <dbReference type="ARBA" id="ARBA00022679"/>
    </source>
</evidence>
<dbReference type="PANTHER" id="PTHR42878:SF7">
    <property type="entry name" value="SENSOR HISTIDINE KINASE GLRK"/>
    <property type="match status" value="1"/>
</dbReference>
<dbReference type="EC" id="2.7.13.3" evidence="2"/>
<reference evidence="9 10" key="1">
    <citation type="submission" date="2018-07" db="EMBL/GenBank/DDBJ databases">
        <title>Genomic Encyclopedia of Type Strains, Phase IV (KMG-IV): sequencing the most valuable type-strain genomes for metagenomic binning, comparative biology and taxonomic classification.</title>
        <authorList>
            <person name="Goeker M."/>
        </authorList>
    </citation>
    <scope>NUCLEOTIDE SEQUENCE [LARGE SCALE GENOMIC DNA]</scope>
    <source>
        <strain evidence="9 10">DSM 14364</strain>
    </source>
</reference>
<dbReference type="InterPro" id="IPR003594">
    <property type="entry name" value="HATPase_dom"/>
</dbReference>
<dbReference type="EMBL" id="QQBB01000004">
    <property type="protein sequence ID" value="RDI59289.1"/>
    <property type="molecule type" value="Genomic_DNA"/>
</dbReference>
<evidence type="ECO:0000256" key="5">
    <source>
        <dbReference type="ARBA" id="ARBA00022777"/>
    </source>
</evidence>
<organism evidence="9 10">
    <name type="scientific">Microvirga subterranea</name>
    <dbReference type="NCBI Taxonomy" id="186651"/>
    <lineage>
        <taxon>Bacteria</taxon>
        <taxon>Pseudomonadati</taxon>
        <taxon>Pseudomonadota</taxon>
        <taxon>Alphaproteobacteria</taxon>
        <taxon>Hyphomicrobiales</taxon>
        <taxon>Methylobacteriaceae</taxon>
        <taxon>Microvirga</taxon>
    </lineage>
</organism>
<dbReference type="InterPro" id="IPR004358">
    <property type="entry name" value="Sig_transdc_His_kin-like_C"/>
</dbReference>
<sequence>MTSDDVQDRSEKIWRASLRLQELIETILSYTRINAGALAVSLSVFNLDILVRQTCQEYQRQEPSRSFLIDLKDLPDVFVGDPVLIEQALAIVLSNAVKYSPAGAPITIRNLRHKDQVVIEVADQGLGVPETDLPYLTQPFFRARNVKHVPGTGLGLSLVSHILKLHGGSVQIKSREGHGTTLRLILPDEAPPGAGAKS</sequence>
<dbReference type="InterPro" id="IPR005467">
    <property type="entry name" value="His_kinase_dom"/>
</dbReference>
<protein>
    <recommendedName>
        <fullName evidence="2">histidine kinase</fullName>
        <ecNumber evidence="2">2.7.13.3</ecNumber>
    </recommendedName>
</protein>
<dbReference type="GO" id="GO:0007234">
    <property type="term" value="P:osmosensory signaling via phosphorelay pathway"/>
    <property type="evidence" value="ECO:0007669"/>
    <property type="project" value="TreeGrafter"/>
</dbReference>
<dbReference type="SUPFAM" id="SSF55874">
    <property type="entry name" value="ATPase domain of HSP90 chaperone/DNA topoisomerase II/histidine kinase"/>
    <property type="match status" value="1"/>
</dbReference>